<evidence type="ECO:0008006" key="3">
    <source>
        <dbReference type="Google" id="ProtNLM"/>
    </source>
</evidence>
<proteinExistence type="predicted"/>
<dbReference type="OrthoDB" id="6285743at2759"/>
<sequence>MFIYLSDCESKARLEEANIVAKETEMNRMHFDKNVTALLTDFQECPSDEAVKKRTEAFIRFHKSYMKHLVSTENNLRIENGSLLRRRKKNRKVLRDLNESEISPSQIEMEELQIRCNRALQKILQFTHVCAHMKSILVKATHSMTIGRTELEKSLTESGWLQQECKHAEGLVKLVRGNMKTTETSLEEERRINDHLKLILKEYRVPSTTTYVNNVVESSKLSRANRAYKNKLYLAKISLAKHKDLWSKIKKNLG</sequence>
<dbReference type="Proteomes" id="UP000316759">
    <property type="component" value="Unassembled WGS sequence"/>
</dbReference>
<protein>
    <recommendedName>
        <fullName evidence="3">Coiled-coil domain-containing protein</fullName>
    </recommendedName>
</protein>
<evidence type="ECO:0000313" key="2">
    <source>
        <dbReference type="Proteomes" id="UP000316759"/>
    </source>
</evidence>
<reference evidence="1 2" key="1">
    <citation type="submission" date="2019-04" db="EMBL/GenBank/DDBJ databases">
        <title>Annotation for the trematode Fasciola gigantica.</title>
        <authorList>
            <person name="Choi Y.-J."/>
        </authorList>
    </citation>
    <scope>NUCLEOTIDE SEQUENCE [LARGE SCALE GENOMIC DNA]</scope>
    <source>
        <strain evidence="1">Uganda_cow_1</strain>
    </source>
</reference>
<comment type="caution">
    <text evidence="1">The sequence shown here is derived from an EMBL/GenBank/DDBJ whole genome shotgun (WGS) entry which is preliminary data.</text>
</comment>
<accession>A0A504YRI6</accession>
<gene>
    <name evidence="1" type="ORF">FGIG_03217</name>
</gene>
<dbReference type="AlphaFoldDB" id="A0A504YRI6"/>
<evidence type="ECO:0000313" key="1">
    <source>
        <dbReference type="EMBL" id="TPP64782.1"/>
    </source>
</evidence>
<dbReference type="EMBL" id="SUNJ01004037">
    <property type="protein sequence ID" value="TPP64782.1"/>
    <property type="molecule type" value="Genomic_DNA"/>
</dbReference>
<keyword evidence="2" id="KW-1185">Reference proteome</keyword>
<organism evidence="1 2">
    <name type="scientific">Fasciola gigantica</name>
    <name type="common">Giant liver fluke</name>
    <dbReference type="NCBI Taxonomy" id="46835"/>
    <lineage>
        <taxon>Eukaryota</taxon>
        <taxon>Metazoa</taxon>
        <taxon>Spiralia</taxon>
        <taxon>Lophotrochozoa</taxon>
        <taxon>Platyhelminthes</taxon>
        <taxon>Trematoda</taxon>
        <taxon>Digenea</taxon>
        <taxon>Plagiorchiida</taxon>
        <taxon>Echinostomata</taxon>
        <taxon>Echinostomatoidea</taxon>
        <taxon>Fasciolidae</taxon>
        <taxon>Fasciola</taxon>
    </lineage>
</organism>
<name>A0A504YRI6_FASGI</name>